<evidence type="ECO:0000313" key="4">
    <source>
        <dbReference type="Proteomes" id="UP000184287"/>
    </source>
</evidence>
<keyword evidence="4" id="KW-1185">Reference proteome</keyword>
<dbReference type="SUPFAM" id="SSF101874">
    <property type="entry name" value="YceI-like"/>
    <property type="match status" value="1"/>
</dbReference>
<reference evidence="4" key="1">
    <citation type="submission" date="2016-11" db="EMBL/GenBank/DDBJ databases">
        <authorList>
            <person name="Varghese N."/>
            <person name="Submissions S."/>
        </authorList>
    </citation>
    <scope>NUCLEOTIDE SEQUENCE [LARGE SCALE GENOMIC DNA]</scope>
    <source>
        <strain evidence="4">DSM 16990</strain>
    </source>
</reference>
<dbReference type="PANTHER" id="PTHR34406:SF1">
    <property type="entry name" value="PROTEIN YCEI"/>
    <property type="match status" value="1"/>
</dbReference>
<accession>A0A1M4Z7R3</accession>
<dbReference type="EMBL" id="FQUQ01000002">
    <property type="protein sequence ID" value="SHF14035.1"/>
    <property type="molecule type" value="Genomic_DNA"/>
</dbReference>
<feature type="signal peptide" evidence="1">
    <location>
        <begin position="1"/>
        <end position="22"/>
    </location>
</feature>
<evidence type="ECO:0000313" key="3">
    <source>
        <dbReference type="EMBL" id="SHF14035.1"/>
    </source>
</evidence>
<feature type="chain" id="PRO_5013290846" evidence="1">
    <location>
        <begin position="23"/>
        <end position="210"/>
    </location>
</feature>
<evidence type="ECO:0000259" key="2">
    <source>
        <dbReference type="SMART" id="SM00867"/>
    </source>
</evidence>
<name>A0A1M4Z7R3_9SPHI</name>
<dbReference type="SMART" id="SM00867">
    <property type="entry name" value="YceI"/>
    <property type="match status" value="1"/>
</dbReference>
<protein>
    <submittedName>
        <fullName evidence="3">Polyisoprenoid-binding protein YceI</fullName>
    </submittedName>
</protein>
<keyword evidence="1" id="KW-0732">Signal</keyword>
<evidence type="ECO:0000256" key="1">
    <source>
        <dbReference type="SAM" id="SignalP"/>
    </source>
</evidence>
<organism evidence="3 4">
    <name type="scientific">Pedobacter caeni</name>
    <dbReference type="NCBI Taxonomy" id="288992"/>
    <lineage>
        <taxon>Bacteria</taxon>
        <taxon>Pseudomonadati</taxon>
        <taxon>Bacteroidota</taxon>
        <taxon>Sphingobacteriia</taxon>
        <taxon>Sphingobacteriales</taxon>
        <taxon>Sphingobacteriaceae</taxon>
        <taxon>Pedobacter</taxon>
    </lineage>
</organism>
<sequence length="210" mass="22867">MNRLQYLILIIFAVSLSAFRIASDPKPGKTSSVSGKAIVYKVDEQSSKVTWLAKKVTGQHSGNVKVSNGTLTLDNNVLKGGSFDIDTRTISVTDITDAETNGKLLGHLKSDDFFSVEKFPAAKFVISSAKPAGTGKYEVTGKLTIKGITNEVTFPATVKTEGNKVQADAKITIDRTKYGIKFRSKNFFENLGDKTIYDDFDLNVTLNATK</sequence>
<proteinExistence type="predicted"/>
<gene>
    <name evidence="3" type="ORF">SAMN04488522_102220</name>
</gene>
<dbReference type="STRING" id="288992.SAMN04488522_102220"/>
<dbReference type="PANTHER" id="PTHR34406">
    <property type="entry name" value="PROTEIN YCEI"/>
    <property type="match status" value="1"/>
</dbReference>
<dbReference type="OrthoDB" id="951410at2"/>
<dbReference type="InterPro" id="IPR007372">
    <property type="entry name" value="Lipid/polyisoprenoid-bd_YceI"/>
</dbReference>
<dbReference type="Proteomes" id="UP000184287">
    <property type="component" value="Unassembled WGS sequence"/>
</dbReference>
<feature type="domain" description="Lipid/polyisoprenoid-binding YceI-like" evidence="2">
    <location>
        <begin position="39"/>
        <end position="209"/>
    </location>
</feature>
<dbReference type="Gene3D" id="2.40.128.110">
    <property type="entry name" value="Lipid/polyisoprenoid-binding, YceI-like"/>
    <property type="match status" value="1"/>
</dbReference>
<dbReference type="RefSeq" id="WP_073229969.1">
    <property type="nucleotide sequence ID" value="NZ_FQUQ01000002.1"/>
</dbReference>
<dbReference type="AlphaFoldDB" id="A0A1M4Z7R3"/>
<dbReference type="Pfam" id="PF04264">
    <property type="entry name" value="YceI"/>
    <property type="match status" value="1"/>
</dbReference>
<dbReference type="InterPro" id="IPR036761">
    <property type="entry name" value="TTHA0802/YceI-like_sf"/>
</dbReference>